<dbReference type="GO" id="GO:0004382">
    <property type="term" value="F:GDP phosphatase activity"/>
    <property type="evidence" value="ECO:0007669"/>
    <property type="project" value="EnsemblMetazoa"/>
</dbReference>
<dbReference type="GO" id="GO:0030334">
    <property type="term" value="P:regulation of cell migration"/>
    <property type="evidence" value="ECO:0007669"/>
    <property type="project" value="EnsemblMetazoa"/>
</dbReference>
<dbReference type="GO" id="GO:0005794">
    <property type="term" value="C:Golgi apparatus"/>
    <property type="evidence" value="ECO:0007669"/>
    <property type="project" value="TreeGrafter"/>
</dbReference>
<dbReference type="Pfam" id="PF01150">
    <property type="entry name" value="GDA1_CD39"/>
    <property type="match status" value="1"/>
</dbReference>
<keyword evidence="4" id="KW-0547">Nucleotide-binding</keyword>
<feature type="active site" description="Proton acceptor" evidence="3">
    <location>
        <position position="16"/>
    </location>
</feature>
<dbReference type="GO" id="GO:0017111">
    <property type="term" value="F:ribonucleoside triphosphate phosphatase activity"/>
    <property type="evidence" value="ECO:0007669"/>
    <property type="project" value="TreeGrafter"/>
</dbReference>
<dbReference type="GO" id="GO:0046036">
    <property type="term" value="P:CTP metabolic process"/>
    <property type="evidence" value="ECO:0007669"/>
    <property type="project" value="TreeGrafter"/>
</dbReference>
<keyword evidence="2 5" id="KW-0378">Hydrolase</keyword>
<accession>A0A8R1HTB6</accession>
<evidence type="ECO:0000313" key="6">
    <source>
        <dbReference type="EnsemblMetazoa" id="CJA06901.1"/>
    </source>
</evidence>
<comment type="similarity">
    <text evidence="1 5">Belongs to the GDA1/CD39 NTPase family.</text>
</comment>
<evidence type="ECO:0000256" key="1">
    <source>
        <dbReference type="ARBA" id="ARBA00009283"/>
    </source>
</evidence>
<dbReference type="AlphaFoldDB" id="A0A8R1HTB6"/>
<dbReference type="GO" id="GO:0046032">
    <property type="term" value="P:ADP catabolic process"/>
    <property type="evidence" value="ECO:0007669"/>
    <property type="project" value="EnsemblMetazoa"/>
</dbReference>
<dbReference type="GO" id="GO:0035262">
    <property type="term" value="P:gonad morphogenesis"/>
    <property type="evidence" value="ECO:0007669"/>
    <property type="project" value="EnsemblMetazoa"/>
</dbReference>
<evidence type="ECO:0000256" key="4">
    <source>
        <dbReference type="PIRSR" id="PIRSR600407-2"/>
    </source>
</evidence>
<evidence type="ECO:0000256" key="5">
    <source>
        <dbReference type="RuleBase" id="RU003833"/>
    </source>
</evidence>
<name>A0A8R1HTB6_CAEJA</name>
<dbReference type="EnsemblMetazoa" id="CJA06901.1">
    <property type="protein sequence ID" value="CJA06901.1"/>
    <property type="gene ID" value="WBGene00126105"/>
</dbReference>
<reference evidence="7" key="1">
    <citation type="submission" date="2010-08" db="EMBL/GenBank/DDBJ databases">
        <authorList>
            <consortium name="Caenorhabditis japonica Sequencing Consortium"/>
            <person name="Wilson R.K."/>
        </authorList>
    </citation>
    <scope>NUCLEOTIDE SEQUENCE [LARGE SCALE GENOMIC DNA]</scope>
    <source>
        <strain evidence="7">DF5081</strain>
    </source>
</reference>
<dbReference type="GO" id="GO:0045134">
    <property type="term" value="F:UDP phosphatase activity"/>
    <property type="evidence" value="ECO:0007669"/>
    <property type="project" value="EnsemblMetazoa"/>
</dbReference>
<organism evidence="6 7">
    <name type="scientific">Caenorhabditis japonica</name>
    <dbReference type="NCBI Taxonomy" id="281687"/>
    <lineage>
        <taxon>Eukaryota</taxon>
        <taxon>Metazoa</taxon>
        <taxon>Ecdysozoa</taxon>
        <taxon>Nematoda</taxon>
        <taxon>Chromadorea</taxon>
        <taxon>Rhabditida</taxon>
        <taxon>Rhabditina</taxon>
        <taxon>Rhabditomorpha</taxon>
        <taxon>Rhabditoidea</taxon>
        <taxon>Rhabditidae</taxon>
        <taxon>Peloderinae</taxon>
        <taxon>Caenorhabditis</taxon>
    </lineage>
</organism>
<protein>
    <submittedName>
        <fullName evidence="6">Uncharacterized protein</fullName>
    </submittedName>
</protein>
<dbReference type="Gene3D" id="3.30.420.40">
    <property type="match status" value="1"/>
</dbReference>
<evidence type="ECO:0000256" key="3">
    <source>
        <dbReference type="PIRSR" id="PIRSR600407-1"/>
    </source>
</evidence>
<dbReference type="Gene3D" id="3.30.420.150">
    <property type="entry name" value="Exopolyphosphatase. Domain 2"/>
    <property type="match status" value="1"/>
</dbReference>
<dbReference type="PROSITE" id="PS01238">
    <property type="entry name" value="GDA1_CD39_NTPASE"/>
    <property type="match status" value="1"/>
</dbReference>
<keyword evidence="4" id="KW-0067">ATP-binding</keyword>
<reference evidence="6" key="2">
    <citation type="submission" date="2022-06" db="UniProtKB">
        <authorList>
            <consortium name="EnsemblMetazoa"/>
        </authorList>
    </citation>
    <scope>IDENTIFICATION</scope>
    <source>
        <strain evidence="6">DF5081</strain>
    </source>
</reference>
<sequence>MQVLKEHIRVIEGKWEGIYSWIAVNYALGKFNKTAAPAIDFPGTSPGQARRKTVGMIDMGGASAQIAFELRENDDFTSINVENINLGCREDDASFKYKLFVTTFLGYGVNEGIRKYEHALTAKLKDQNGTVIHDDCMPLNLHKTVQLESGGNFVRRGTGNWGSCLVEVKKLLNPDSKSEVCKAEAAKCFFGAVPAPTIPLSDVEMYGFSEYWYSTHDVLGLGGQYDAENVAKKSQQYCGQRWSTIQTAFKKQLYPRADEERLKTQCFKSAWITSVLHDGFSVDKTHNKFQSVSTIAGQEVQWALGAMIYHMRFFPLRDSSRNLVVQEAHSTSENLWAPLFFLSAVFCLFILVCTKEHSVLCFNDKRRASFGLTRSQYSYKMLKENRNSSSFLENFA</sequence>
<dbReference type="PANTHER" id="PTHR11782">
    <property type="entry name" value="ADENOSINE/GUANOSINE DIPHOSPHATASE"/>
    <property type="match status" value="1"/>
</dbReference>
<proteinExistence type="inferred from homology"/>
<evidence type="ECO:0000313" key="7">
    <source>
        <dbReference type="Proteomes" id="UP000005237"/>
    </source>
</evidence>
<dbReference type="GO" id="GO:0043262">
    <property type="term" value="F:ADP phosphatase activity"/>
    <property type="evidence" value="ECO:0007669"/>
    <property type="project" value="EnsemblMetazoa"/>
</dbReference>
<dbReference type="Proteomes" id="UP000005237">
    <property type="component" value="Unassembled WGS sequence"/>
</dbReference>
<keyword evidence="7" id="KW-1185">Reference proteome</keyword>
<dbReference type="GO" id="GO:0016020">
    <property type="term" value="C:membrane"/>
    <property type="evidence" value="ECO:0007669"/>
    <property type="project" value="TreeGrafter"/>
</dbReference>
<dbReference type="PANTHER" id="PTHR11782:SF121">
    <property type="entry name" value="NUCLEOSIDE-DIPHOSPHATASE MIG-23"/>
    <property type="match status" value="1"/>
</dbReference>
<dbReference type="InterPro" id="IPR000407">
    <property type="entry name" value="GDA1_CD39_NTPase"/>
</dbReference>
<dbReference type="GO" id="GO:0005524">
    <property type="term" value="F:ATP binding"/>
    <property type="evidence" value="ECO:0007669"/>
    <property type="project" value="UniProtKB-KW"/>
</dbReference>
<dbReference type="GO" id="GO:0046712">
    <property type="term" value="P:GDP catabolic process"/>
    <property type="evidence" value="ECO:0007669"/>
    <property type="project" value="EnsemblMetazoa"/>
</dbReference>
<dbReference type="GO" id="GO:0006256">
    <property type="term" value="P:UDP catabolic process"/>
    <property type="evidence" value="ECO:0007669"/>
    <property type="project" value="EnsemblMetazoa"/>
</dbReference>
<feature type="binding site" evidence="4">
    <location>
        <begin position="61"/>
        <end position="65"/>
    </location>
    <ligand>
        <name>ATP</name>
        <dbReference type="ChEBI" id="CHEBI:30616"/>
    </ligand>
</feature>
<dbReference type="FunFam" id="3.30.420.150:FF:000003">
    <property type="entry name" value="ectonucleoside triphosphate diphosphohydrolase 7"/>
    <property type="match status" value="1"/>
</dbReference>
<evidence type="ECO:0000256" key="2">
    <source>
        <dbReference type="ARBA" id="ARBA00022801"/>
    </source>
</evidence>